<feature type="compositionally biased region" description="Basic residues" evidence="1">
    <location>
        <begin position="226"/>
        <end position="239"/>
    </location>
</feature>
<dbReference type="RefSeq" id="WP_324274850.1">
    <property type="nucleotide sequence ID" value="NZ_CP141261.1"/>
</dbReference>
<feature type="compositionally biased region" description="Basic residues" evidence="1">
    <location>
        <begin position="261"/>
        <end position="278"/>
    </location>
</feature>
<accession>A0ABZ1AYC3</accession>
<evidence type="ECO:0000313" key="2">
    <source>
        <dbReference type="EMBL" id="WRL63515.1"/>
    </source>
</evidence>
<dbReference type="EMBL" id="CP141261">
    <property type="protein sequence ID" value="WRL63515.1"/>
    <property type="molecule type" value="Genomic_DNA"/>
</dbReference>
<feature type="compositionally biased region" description="Basic and acidic residues" evidence="1">
    <location>
        <begin position="284"/>
        <end position="295"/>
    </location>
</feature>
<dbReference type="Proteomes" id="UP001324287">
    <property type="component" value="Chromosome"/>
</dbReference>
<dbReference type="Gene3D" id="3.30.530.20">
    <property type="match status" value="1"/>
</dbReference>
<gene>
    <name evidence="2" type="ORF">U6N30_28020</name>
</gene>
<name>A0ABZ1AYC3_9ACTN</name>
<dbReference type="SUPFAM" id="SSF55961">
    <property type="entry name" value="Bet v1-like"/>
    <property type="match status" value="1"/>
</dbReference>
<feature type="compositionally biased region" description="Basic residues" evidence="1">
    <location>
        <begin position="173"/>
        <end position="198"/>
    </location>
</feature>
<proteinExistence type="predicted"/>
<evidence type="ECO:0000256" key="1">
    <source>
        <dbReference type="SAM" id="MobiDB-lite"/>
    </source>
</evidence>
<organism evidence="2 3">
    <name type="scientific">Blastococcus brunescens</name>
    <dbReference type="NCBI Taxonomy" id="1564165"/>
    <lineage>
        <taxon>Bacteria</taxon>
        <taxon>Bacillati</taxon>
        <taxon>Actinomycetota</taxon>
        <taxon>Actinomycetes</taxon>
        <taxon>Geodermatophilales</taxon>
        <taxon>Geodermatophilaceae</taxon>
        <taxon>Blastococcus</taxon>
    </lineage>
</organism>
<dbReference type="PANTHER" id="PTHR38588:SF1">
    <property type="entry name" value="BLL0334 PROTEIN"/>
    <property type="match status" value="1"/>
</dbReference>
<reference evidence="2 3" key="1">
    <citation type="submission" date="2023-12" db="EMBL/GenBank/DDBJ databases">
        <title>Blastococcus brunescens sp. nov., an actonobacterium isolated from sandstone collected in sahara desert.</title>
        <authorList>
            <person name="Gtari M."/>
            <person name="Ghodhbane F."/>
        </authorList>
    </citation>
    <scope>NUCLEOTIDE SEQUENCE [LARGE SCALE GENOMIC DNA]</scope>
    <source>
        <strain evidence="2 3">BMG 8361</strain>
    </source>
</reference>
<feature type="region of interest" description="Disordered" evidence="1">
    <location>
        <begin position="160"/>
        <end position="295"/>
    </location>
</feature>
<dbReference type="InterPro" id="IPR010419">
    <property type="entry name" value="CO_DH_gsu"/>
</dbReference>
<feature type="compositionally biased region" description="Basic and acidic residues" evidence="1">
    <location>
        <begin position="199"/>
        <end position="212"/>
    </location>
</feature>
<feature type="region of interest" description="Disordered" evidence="1">
    <location>
        <begin position="310"/>
        <end position="350"/>
    </location>
</feature>
<sequence>MPGAALDSVDGDDFTGRVKVKLGPINLTYQGKASFIEKDEAAHKAVIDARGKDQRGNGTAAAVVTAKLAAEGSITRVDVLTDLNITGRPAQFGRGVMTDVGNKLLGQFADKLAAQLGEGDAQGDADRAAAAGGSAAKKTAAKAAATASGAVEEVAASAEQAAGNGAGGQAVKKAPRAPRRPPRRRPTRSAARRSRRRPPRQEGRVGQEDGGRQDGPYQGRPVAGGHRVRRGRHLRRRHRAGGEGAQRPSRWAHRPTEPARHGRPRAQRAVRRASHRHQAAGGARADRSARGGRWGRDGALRRACRRHRRCRAGHRAARPAAAPPLTPAAELRAPRVLRTRGHQRLMATTS</sequence>
<dbReference type="CDD" id="cd07823">
    <property type="entry name" value="SRPBCC_5"/>
    <property type="match status" value="1"/>
</dbReference>
<dbReference type="Pfam" id="PF06240">
    <property type="entry name" value="COXG"/>
    <property type="match status" value="1"/>
</dbReference>
<protein>
    <submittedName>
        <fullName evidence="2">SRPBCC family protein</fullName>
    </submittedName>
</protein>
<keyword evidence="3" id="KW-1185">Reference proteome</keyword>
<evidence type="ECO:0000313" key="3">
    <source>
        <dbReference type="Proteomes" id="UP001324287"/>
    </source>
</evidence>
<dbReference type="InterPro" id="IPR023393">
    <property type="entry name" value="START-like_dom_sf"/>
</dbReference>
<dbReference type="PANTHER" id="PTHR38588">
    <property type="entry name" value="BLL0334 PROTEIN"/>
    <property type="match status" value="1"/>
</dbReference>